<dbReference type="Pfam" id="PF01156">
    <property type="entry name" value="IU_nuc_hydro"/>
    <property type="match status" value="1"/>
</dbReference>
<dbReference type="AlphaFoldDB" id="A0A1A8ZGZ9"/>
<dbReference type="EMBL" id="LT594324">
    <property type="protein sequence ID" value="SBT43099.1"/>
    <property type="molecule type" value="Genomic_DNA"/>
</dbReference>
<dbReference type="GO" id="GO:0008477">
    <property type="term" value="F:purine nucleosidase activity"/>
    <property type="evidence" value="ECO:0007669"/>
    <property type="project" value="TreeGrafter"/>
</dbReference>
<protein>
    <submittedName>
        <fullName evidence="4">Purine nucleosidase</fullName>
    </submittedName>
</protein>
<dbReference type="RefSeq" id="WP_091192869.1">
    <property type="nucleotide sequence ID" value="NZ_LT594324.1"/>
</dbReference>
<dbReference type="PANTHER" id="PTHR12304:SF4">
    <property type="entry name" value="URIDINE NUCLEOSIDASE"/>
    <property type="match status" value="1"/>
</dbReference>
<dbReference type="GO" id="GO:0005829">
    <property type="term" value="C:cytosol"/>
    <property type="evidence" value="ECO:0007669"/>
    <property type="project" value="TreeGrafter"/>
</dbReference>
<evidence type="ECO:0000313" key="5">
    <source>
        <dbReference type="Proteomes" id="UP000198765"/>
    </source>
</evidence>
<sequence length="310" mass="31997">MSTPIVYDCDPGNDDALAVLAAVGHPRLDLLAVTTVAGHLVAEHTARNAAIALAAAGSAVPVSRGSALPLVRDQVLAGILDLEQGLDRVREDLPAVALDPRHSVDLIIDTVRARPGAVLVATGPLTNVATALRKHPAVADDLARIITLSGAWGLGGKTAAAEFNVWCDPEAAAVVYAAPVPVTVLPTEASGGVPVDEDLVSRVARLPGPAAALAVELLKSLRGTHRSNILGPTPVPLNDPCAVLYAADPALGELVRVRADVELAGRHTYGRTVIDLGGRSPEPPNVDVVIRLDAAAVRDALVDSLRRLTP</sequence>
<dbReference type="OrthoDB" id="9797882at2"/>
<dbReference type="PANTHER" id="PTHR12304">
    <property type="entry name" value="INOSINE-URIDINE PREFERRING NUCLEOSIDE HYDROLASE"/>
    <property type="match status" value="1"/>
</dbReference>
<keyword evidence="1" id="KW-0378">Hydrolase</keyword>
<name>A0A1A8ZGZ9_9ACTN</name>
<proteinExistence type="predicted"/>
<accession>A0A1A8ZGZ9</accession>
<evidence type="ECO:0000256" key="2">
    <source>
        <dbReference type="ARBA" id="ARBA00023295"/>
    </source>
</evidence>
<dbReference type="Gene3D" id="3.90.245.10">
    <property type="entry name" value="Ribonucleoside hydrolase-like"/>
    <property type="match status" value="1"/>
</dbReference>
<gene>
    <name evidence="4" type="ORF">GA0070621_1691</name>
</gene>
<dbReference type="GO" id="GO:0006152">
    <property type="term" value="P:purine nucleoside catabolic process"/>
    <property type="evidence" value="ECO:0007669"/>
    <property type="project" value="TreeGrafter"/>
</dbReference>
<evidence type="ECO:0000313" key="4">
    <source>
        <dbReference type="EMBL" id="SBT43099.1"/>
    </source>
</evidence>
<reference evidence="4 5" key="1">
    <citation type="submission" date="2016-06" db="EMBL/GenBank/DDBJ databases">
        <authorList>
            <person name="Kjaerup R.B."/>
            <person name="Dalgaard T.S."/>
            <person name="Juul-Madsen H.R."/>
        </authorList>
    </citation>
    <scope>NUCLEOTIDE SEQUENCE [LARGE SCALE GENOMIC DNA]</scope>
    <source>
        <strain evidence="4 5">DSM 45248</strain>
    </source>
</reference>
<dbReference type="PATRIC" id="fig|299146.4.peg.1749"/>
<evidence type="ECO:0000256" key="1">
    <source>
        <dbReference type="ARBA" id="ARBA00022801"/>
    </source>
</evidence>
<keyword evidence="5" id="KW-1185">Reference proteome</keyword>
<feature type="domain" description="Inosine/uridine-preferring nucleoside hydrolase" evidence="3">
    <location>
        <begin position="5"/>
        <end position="298"/>
    </location>
</feature>
<evidence type="ECO:0000259" key="3">
    <source>
        <dbReference type="Pfam" id="PF01156"/>
    </source>
</evidence>
<dbReference type="InterPro" id="IPR001910">
    <property type="entry name" value="Inosine/uridine_hydrolase_dom"/>
</dbReference>
<dbReference type="Proteomes" id="UP000198765">
    <property type="component" value="Chromosome I"/>
</dbReference>
<dbReference type="SUPFAM" id="SSF53590">
    <property type="entry name" value="Nucleoside hydrolase"/>
    <property type="match status" value="1"/>
</dbReference>
<dbReference type="InterPro" id="IPR036452">
    <property type="entry name" value="Ribo_hydro-like"/>
</dbReference>
<organism evidence="4 5">
    <name type="scientific">Micromonospora narathiwatensis</name>
    <dbReference type="NCBI Taxonomy" id="299146"/>
    <lineage>
        <taxon>Bacteria</taxon>
        <taxon>Bacillati</taxon>
        <taxon>Actinomycetota</taxon>
        <taxon>Actinomycetes</taxon>
        <taxon>Micromonosporales</taxon>
        <taxon>Micromonosporaceae</taxon>
        <taxon>Micromonospora</taxon>
    </lineage>
</organism>
<keyword evidence="2" id="KW-0326">Glycosidase</keyword>
<dbReference type="InterPro" id="IPR023186">
    <property type="entry name" value="IUNH"/>
</dbReference>